<dbReference type="GO" id="GO:0003677">
    <property type="term" value="F:DNA binding"/>
    <property type="evidence" value="ECO:0007669"/>
    <property type="project" value="UniProtKB-KW"/>
</dbReference>
<proteinExistence type="predicted"/>
<dbReference type="InterPro" id="IPR028082">
    <property type="entry name" value="Peripla_BP_I"/>
</dbReference>
<evidence type="ECO:0000259" key="4">
    <source>
        <dbReference type="Pfam" id="PF13377"/>
    </source>
</evidence>
<dbReference type="Gene3D" id="3.40.50.2300">
    <property type="match status" value="1"/>
</dbReference>
<dbReference type="InterPro" id="IPR046335">
    <property type="entry name" value="LacI/GalR-like_sensor"/>
</dbReference>
<protein>
    <recommendedName>
        <fullName evidence="4">Transcriptional regulator LacI/GalR-like sensor domain-containing protein</fullName>
    </recommendedName>
</protein>
<accession>A0A174SN19</accession>
<keyword evidence="3" id="KW-0804">Transcription</keyword>
<sequence>MAGFDDDIYARLCNPRLTSMSVDVSRKAELAVNMLMRLIDGEEVRESEPKIDAVIAERESVMKVEEGLDY</sequence>
<evidence type="ECO:0000313" key="6">
    <source>
        <dbReference type="Proteomes" id="UP000095512"/>
    </source>
</evidence>
<evidence type="ECO:0000313" key="5">
    <source>
        <dbReference type="EMBL" id="CUP95959.1"/>
    </source>
</evidence>
<name>A0A174SN19_9FIRM</name>
<dbReference type="SUPFAM" id="SSF53822">
    <property type="entry name" value="Periplasmic binding protein-like I"/>
    <property type="match status" value="1"/>
</dbReference>
<feature type="domain" description="Transcriptional regulator LacI/GalR-like sensor" evidence="4">
    <location>
        <begin position="2"/>
        <end position="61"/>
    </location>
</feature>
<dbReference type="AlphaFoldDB" id="A0A174SN19"/>
<reference evidence="5 6" key="1">
    <citation type="submission" date="2015-09" db="EMBL/GenBank/DDBJ databases">
        <authorList>
            <consortium name="Pathogen Informatics"/>
        </authorList>
    </citation>
    <scope>NUCLEOTIDE SEQUENCE [LARGE SCALE GENOMIC DNA]</scope>
    <source>
        <strain evidence="5 6">2789STDY5834865</strain>
    </source>
</reference>
<keyword evidence="1" id="KW-0805">Transcription regulation</keyword>
<evidence type="ECO:0000256" key="2">
    <source>
        <dbReference type="ARBA" id="ARBA00023125"/>
    </source>
</evidence>
<evidence type="ECO:0000256" key="1">
    <source>
        <dbReference type="ARBA" id="ARBA00023015"/>
    </source>
</evidence>
<dbReference type="Pfam" id="PF13377">
    <property type="entry name" value="Peripla_BP_3"/>
    <property type="match status" value="1"/>
</dbReference>
<organism evidence="5 6">
    <name type="scientific">Enterocloster clostridioformis</name>
    <dbReference type="NCBI Taxonomy" id="1531"/>
    <lineage>
        <taxon>Bacteria</taxon>
        <taxon>Bacillati</taxon>
        <taxon>Bacillota</taxon>
        <taxon>Clostridia</taxon>
        <taxon>Lachnospirales</taxon>
        <taxon>Lachnospiraceae</taxon>
        <taxon>Enterocloster</taxon>
    </lineage>
</organism>
<dbReference type="Proteomes" id="UP000095512">
    <property type="component" value="Unassembled WGS sequence"/>
</dbReference>
<gene>
    <name evidence="5" type="ORF">ERS852480_04511</name>
</gene>
<evidence type="ECO:0000256" key="3">
    <source>
        <dbReference type="ARBA" id="ARBA00023163"/>
    </source>
</evidence>
<dbReference type="EMBL" id="CZAB01000066">
    <property type="protein sequence ID" value="CUP95959.1"/>
    <property type="molecule type" value="Genomic_DNA"/>
</dbReference>
<keyword evidence="2" id="KW-0238">DNA-binding</keyword>